<dbReference type="RefSeq" id="WP_240097900.1">
    <property type="nucleotide sequence ID" value="NZ_JAJSON010000018.1"/>
</dbReference>
<keyword evidence="3" id="KW-0804">Transcription</keyword>
<evidence type="ECO:0000256" key="1">
    <source>
        <dbReference type="ARBA" id="ARBA00023015"/>
    </source>
</evidence>
<accession>A0A9X2A5M9</accession>
<dbReference type="PROSITE" id="PS00041">
    <property type="entry name" value="HTH_ARAC_FAMILY_1"/>
    <property type="match status" value="1"/>
</dbReference>
<proteinExistence type="predicted"/>
<keyword evidence="2" id="KW-0238">DNA-binding</keyword>
<dbReference type="InterPro" id="IPR009057">
    <property type="entry name" value="Homeodomain-like_sf"/>
</dbReference>
<dbReference type="GO" id="GO:0043565">
    <property type="term" value="F:sequence-specific DNA binding"/>
    <property type="evidence" value="ECO:0007669"/>
    <property type="project" value="InterPro"/>
</dbReference>
<feature type="domain" description="HTH araC/xylS-type" evidence="4">
    <location>
        <begin position="175"/>
        <end position="276"/>
    </location>
</feature>
<gene>
    <name evidence="5" type="ORF">LU635_07870</name>
</gene>
<dbReference type="Proteomes" id="UP001139344">
    <property type="component" value="Unassembled WGS sequence"/>
</dbReference>
<dbReference type="PANTHER" id="PTHR46796:SF13">
    <property type="entry name" value="HTH-TYPE TRANSCRIPTIONAL ACTIVATOR RHAS"/>
    <property type="match status" value="1"/>
</dbReference>
<evidence type="ECO:0000313" key="6">
    <source>
        <dbReference type="Proteomes" id="UP001139344"/>
    </source>
</evidence>
<evidence type="ECO:0000313" key="5">
    <source>
        <dbReference type="EMBL" id="MCG9971549.1"/>
    </source>
</evidence>
<dbReference type="InterPro" id="IPR018062">
    <property type="entry name" value="HTH_AraC-typ_CS"/>
</dbReference>
<evidence type="ECO:0000259" key="4">
    <source>
        <dbReference type="PROSITE" id="PS01124"/>
    </source>
</evidence>
<dbReference type="SUPFAM" id="SSF46689">
    <property type="entry name" value="Homeodomain-like"/>
    <property type="match status" value="1"/>
</dbReference>
<dbReference type="AlphaFoldDB" id="A0A9X2A5M9"/>
<keyword evidence="6" id="KW-1185">Reference proteome</keyword>
<dbReference type="GO" id="GO:0003700">
    <property type="term" value="F:DNA-binding transcription factor activity"/>
    <property type="evidence" value="ECO:0007669"/>
    <property type="project" value="InterPro"/>
</dbReference>
<protein>
    <submittedName>
        <fullName evidence="5">Helix-turn-helix domain-containing protein</fullName>
    </submittedName>
</protein>
<dbReference type="PANTHER" id="PTHR46796">
    <property type="entry name" value="HTH-TYPE TRANSCRIPTIONAL ACTIVATOR RHAS-RELATED"/>
    <property type="match status" value="1"/>
</dbReference>
<dbReference type="EMBL" id="JAJSON010000018">
    <property type="protein sequence ID" value="MCG9971549.1"/>
    <property type="molecule type" value="Genomic_DNA"/>
</dbReference>
<dbReference type="Pfam" id="PF12833">
    <property type="entry name" value="HTH_18"/>
    <property type="match status" value="1"/>
</dbReference>
<keyword evidence="1" id="KW-0805">Transcription regulation</keyword>
<reference evidence="5" key="1">
    <citation type="submission" date="2021-12" db="EMBL/GenBank/DDBJ databases">
        <title>Description of Gramella crocea sp. nov., a new bacterium isolated from activated sludge.</title>
        <authorList>
            <person name="Zhang X."/>
        </authorList>
    </citation>
    <scope>NUCLEOTIDE SEQUENCE</scope>
    <source>
        <strain evidence="5">YB25</strain>
    </source>
</reference>
<dbReference type="SMART" id="SM00342">
    <property type="entry name" value="HTH_ARAC"/>
    <property type="match status" value="1"/>
</dbReference>
<evidence type="ECO:0000256" key="3">
    <source>
        <dbReference type="ARBA" id="ARBA00023163"/>
    </source>
</evidence>
<dbReference type="Gene3D" id="1.10.10.60">
    <property type="entry name" value="Homeodomain-like"/>
    <property type="match status" value="1"/>
</dbReference>
<dbReference type="InterPro" id="IPR050204">
    <property type="entry name" value="AraC_XylS_family_regulators"/>
</dbReference>
<sequence length="292" mass="33879">MKDYNIPVRLEKFEVDYDFGIHEVNDHTIPYCLLNLKIPDKVITPFPRIGHLVLNFYCGGSYKNKFLNYSGSQAVSNRLYIAGLFTDGALHLEQEGDCKGYAIRMHPVIGYYFLKVPMWEITNRQVEITSIILNSKKSMELRNAQKNERIDSIDHKILQEFLSTYLPKKESYINDPIYHAVNKIIQYKGCVKINELAQEYCMSHRNFSRNFLLKVGISASAYAKIWQMENAMRLIMENPKSSLSEIAFRAGYYDVAHLAHDFKEKAGILPTSFRRNDNPLIETYLTTQSKNH</sequence>
<name>A0A9X2A5M9_9FLAO</name>
<dbReference type="PROSITE" id="PS01124">
    <property type="entry name" value="HTH_ARAC_FAMILY_2"/>
    <property type="match status" value="1"/>
</dbReference>
<evidence type="ECO:0000256" key="2">
    <source>
        <dbReference type="ARBA" id="ARBA00023125"/>
    </source>
</evidence>
<dbReference type="InterPro" id="IPR018060">
    <property type="entry name" value="HTH_AraC"/>
</dbReference>
<comment type="caution">
    <text evidence="5">The sequence shown here is derived from an EMBL/GenBank/DDBJ whole genome shotgun (WGS) entry which is preliminary data.</text>
</comment>
<organism evidence="5 6">
    <name type="scientific">Christiangramia crocea</name>
    <dbReference type="NCBI Taxonomy" id="2904124"/>
    <lineage>
        <taxon>Bacteria</taxon>
        <taxon>Pseudomonadati</taxon>
        <taxon>Bacteroidota</taxon>
        <taxon>Flavobacteriia</taxon>
        <taxon>Flavobacteriales</taxon>
        <taxon>Flavobacteriaceae</taxon>
        <taxon>Christiangramia</taxon>
    </lineage>
</organism>